<dbReference type="GO" id="GO:0042732">
    <property type="term" value="P:D-xylose metabolic process"/>
    <property type="evidence" value="ECO:0007669"/>
    <property type="project" value="UniProtKB-KW"/>
</dbReference>
<evidence type="ECO:0000256" key="4">
    <source>
        <dbReference type="ARBA" id="ARBA00022741"/>
    </source>
</evidence>
<dbReference type="InterPro" id="IPR006000">
    <property type="entry name" value="Xylulokinase"/>
</dbReference>
<feature type="domain" description="Carbohydrate kinase FGGY C-terminal" evidence="12">
    <location>
        <begin position="257"/>
        <end position="438"/>
    </location>
</feature>
<proteinExistence type="inferred from homology"/>
<dbReference type="Proteomes" id="UP000310458">
    <property type="component" value="Unassembled WGS sequence"/>
</dbReference>
<organism evidence="13 14">
    <name type="scientific">Nesterenkonia salmonea</name>
    <dbReference type="NCBI Taxonomy" id="1804987"/>
    <lineage>
        <taxon>Bacteria</taxon>
        <taxon>Bacillati</taxon>
        <taxon>Actinomycetota</taxon>
        <taxon>Actinomycetes</taxon>
        <taxon>Micrococcales</taxon>
        <taxon>Micrococcaceae</taxon>
        <taxon>Nesterenkonia</taxon>
    </lineage>
</organism>
<name>A0A5R9B9R3_9MICC</name>
<evidence type="ECO:0000256" key="7">
    <source>
        <dbReference type="ARBA" id="ARBA00023277"/>
    </source>
</evidence>
<dbReference type="EMBL" id="VAVZ01000026">
    <property type="protein sequence ID" value="TLP95860.1"/>
    <property type="molecule type" value="Genomic_DNA"/>
</dbReference>
<keyword evidence="2 8" id="KW-0859">Xylose metabolism</keyword>
<dbReference type="GO" id="GO:0004856">
    <property type="term" value="F:D-xylulokinase activity"/>
    <property type="evidence" value="ECO:0007669"/>
    <property type="project" value="UniProtKB-UniRule"/>
</dbReference>
<evidence type="ECO:0000256" key="5">
    <source>
        <dbReference type="ARBA" id="ARBA00022777"/>
    </source>
</evidence>
<keyword evidence="4 8" id="KW-0547">Nucleotide-binding</keyword>
<feature type="active site" description="Proton acceptor" evidence="8">
    <location>
        <position position="241"/>
    </location>
</feature>
<dbReference type="InterPro" id="IPR000577">
    <property type="entry name" value="Carb_kinase_FGGY"/>
</dbReference>
<dbReference type="HAMAP" id="MF_02220">
    <property type="entry name" value="XylB"/>
    <property type="match status" value="1"/>
</dbReference>
<feature type="domain" description="Carbohydrate kinase FGGY N-terminal" evidence="11">
    <location>
        <begin position="4"/>
        <end position="248"/>
    </location>
</feature>
<keyword evidence="3 8" id="KW-0808">Transferase</keyword>
<dbReference type="PROSITE" id="PS00445">
    <property type="entry name" value="FGGY_KINASES_2"/>
    <property type="match status" value="1"/>
</dbReference>
<comment type="function">
    <text evidence="8">Catalyzes the phosphorylation of D-xylulose to D-xylulose 5-phosphate.</text>
</comment>
<dbReference type="Pfam" id="PF00370">
    <property type="entry name" value="FGGY_N"/>
    <property type="match status" value="1"/>
</dbReference>
<sequence length="480" mass="50031">MALVAGIDSSTQSCKVVIRDAETGRLVRSGSAQHPDGTEVDPQAWWDALLEAIDAAGGIDDVAAAAVGGQQHGMVALDSSGEVIRDALLWNDTRSAEAVQQLVNEYGGGDQGKAAWARMIGSVPVPSLTVTKLRWMADAEPQNAQRVAAVALPHDWLTWKISGSERLEDLATDRSEVSGTGYYDPAAGQYRYDLLGSALRISEEQARSIILPKVAAANEEVGTGDSARGWGHIVLGPGGGDNAMGALGIGMGTGDVSVSIGTSGVVAATSPKPVQDPSGMIAGFASATGEFLPLAVTLNGSRVLDGACRMLGVDHDQLAELALAAQPGANGMTMVPYLEGERTPNLPHATGSFIGMSLASMNPQDIARASVEGLLCLLADGLEAMTDMGVPVNSIQLIGGAAKNPAVQQIAPAIFGRDILVPEPGEYVADGAARQAAWVLSALPTAPEWTASEVTTFTAEPTRFVRERYAQRRHLFTERS</sequence>
<gene>
    <name evidence="8 10 13" type="primary">xylB</name>
    <name evidence="13" type="ORF">FEF26_10110</name>
</gene>
<keyword evidence="5 8" id="KW-0418">Kinase</keyword>
<evidence type="ECO:0000256" key="3">
    <source>
        <dbReference type="ARBA" id="ARBA00022679"/>
    </source>
</evidence>
<evidence type="ECO:0000256" key="1">
    <source>
        <dbReference type="ARBA" id="ARBA00009156"/>
    </source>
</evidence>
<dbReference type="PANTHER" id="PTHR43095">
    <property type="entry name" value="SUGAR KINASE"/>
    <property type="match status" value="1"/>
</dbReference>
<feature type="binding site" evidence="8">
    <location>
        <begin position="71"/>
        <end position="72"/>
    </location>
    <ligand>
        <name>substrate</name>
    </ligand>
</feature>
<dbReference type="Pfam" id="PF02782">
    <property type="entry name" value="FGGY_C"/>
    <property type="match status" value="1"/>
</dbReference>
<evidence type="ECO:0000256" key="2">
    <source>
        <dbReference type="ARBA" id="ARBA00022629"/>
    </source>
</evidence>
<keyword evidence="7 8" id="KW-0119">Carbohydrate metabolism</keyword>
<dbReference type="PIRSF" id="PIRSF000538">
    <property type="entry name" value="GlpK"/>
    <property type="match status" value="1"/>
</dbReference>
<keyword evidence="14" id="KW-1185">Reference proteome</keyword>
<comment type="catalytic activity">
    <reaction evidence="8 10">
        <text>D-xylulose + ATP = D-xylulose 5-phosphate + ADP + H(+)</text>
        <dbReference type="Rhea" id="RHEA:10964"/>
        <dbReference type="ChEBI" id="CHEBI:15378"/>
        <dbReference type="ChEBI" id="CHEBI:17140"/>
        <dbReference type="ChEBI" id="CHEBI:30616"/>
        <dbReference type="ChEBI" id="CHEBI:57737"/>
        <dbReference type="ChEBI" id="CHEBI:456216"/>
        <dbReference type="EC" id="2.7.1.17"/>
    </reaction>
</comment>
<feature type="site" description="Important for activity" evidence="8">
    <location>
        <position position="8"/>
    </location>
</feature>
<dbReference type="GO" id="GO:0005524">
    <property type="term" value="F:ATP binding"/>
    <property type="evidence" value="ECO:0007669"/>
    <property type="project" value="UniProtKB-UniRule"/>
</dbReference>
<dbReference type="NCBIfam" id="TIGR01312">
    <property type="entry name" value="XylB"/>
    <property type="match status" value="1"/>
</dbReference>
<dbReference type="SUPFAM" id="SSF53067">
    <property type="entry name" value="Actin-like ATPase domain"/>
    <property type="match status" value="2"/>
</dbReference>
<dbReference type="OrthoDB" id="9805576at2"/>
<comment type="caution">
    <text evidence="13">The sequence shown here is derived from an EMBL/GenBank/DDBJ whole genome shotgun (WGS) entry which is preliminary data.</text>
</comment>
<dbReference type="InterPro" id="IPR043129">
    <property type="entry name" value="ATPase_NBD"/>
</dbReference>
<dbReference type="AlphaFoldDB" id="A0A5R9B9R3"/>
<comment type="similarity">
    <text evidence="1 8 9">Belongs to the FGGY kinase family.</text>
</comment>
<dbReference type="InterPro" id="IPR018484">
    <property type="entry name" value="FGGY_N"/>
</dbReference>
<evidence type="ECO:0000256" key="8">
    <source>
        <dbReference type="HAMAP-Rule" id="MF_02220"/>
    </source>
</evidence>
<evidence type="ECO:0000256" key="10">
    <source>
        <dbReference type="RuleBase" id="RU364073"/>
    </source>
</evidence>
<evidence type="ECO:0000313" key="14">
    <source>
        <dbReference type="Proteomes" id="UP000310458"/>
    </source>
</evidence>
<dbReference type="RefSeq" id="WP_138253415.1">
    <property type="nucleotide sequence ID" value="NZ_VAVZ01000026.1"/>
</dbReference>
<reference evidence="13 14" key="1">
    <citation type="submission" date="2019-05" db="EMBL/GenBank/DDBJ databases">
        <title>Nesterenkonia sp. GY074 isolated from the Southern Atlantic Ocean.</title>
        <authorList>
            <person name="Zhang G."/>
        </authorList>
    </citation>
    <scope>NUCLEOTIDE SEQUENCE [LARGE SCALE GENOMIC DNA]</scope>
    <source>
        <strain evidence="13 14">GY074</strain>
    </source>
</reference>
<dbReference type="GO" id="GO:0005998">
    <property type="term" value="P:xylulose catabolic process"/>
    <property type="evidence" value="ECO:0007669"/>
    <property type="project" value="UniProtKB-UniRule"/>
</dbReference>
<dbReference type="PANTHER" id="PTHR43095:SF5">
    <property type="entry name" value="XYLULOSE KINASE"/>
    <property type="match status" value="1"/>
</dbReference>
<dbReference type="EC" id="2.7.1.17" evidence="8 10"/>
<evidence type="ECO:0000256" key="6">
    <source>
        <dbReference type="ARBA" id="ARBA00022840"/>
    </source>
</evidence>
<dbReference type="CDD" id="cd07809">
    <property type="entry name" value="ASKHA_NBD_FGGY_BaXK-like"/>
    <property type="match status" value="1"/>
</dbReference>
<dbReference type="InterPro" id="IPR018483">
    <property type="entry name" value="Carb_kinase_FGGY_CS"/>
</dbReference>
<dbReference type="Gene3D" id="3.30.420.40">
    <property type="match status" value="2"/>
</dbReference>
<evidence type="ECO:0000259" key="11">
    <source>
        <dbReference type="Pfam" id="PF00370"/>
    </source>
</evidence>
<protein>
    <recommendedName>
        <fullName evidence="8 10">Xylulose kinase</fullName>
        <shortName evidence="8 10">Xylulokinase</shortName>
        <ecNumber evidence="8 10">2.7.1.17</ecNumber>
    </recommendedName>
</protein>
<dbReference type="InterPro" id="IPR050406">
    <property type="entry name" value="FGGY_Carb_Kinase"/>
</dbReference>
<accession>A0A5R9B9R3</accession>
<evidence type="ECO:0000259" key="12">
    <source>
        <dbReference type="Pfam" id="PF02782"/>
    </source>
</evidence>
<keyword evidence="6 8" id="KW-0067">ATP-binding</keyword>
<evidence type="ECO:0000313" key="13">
    <source>
        <dbReference type="EMBL" id="TLP95860.1"/>
    </source>
</evidence>
<dbReference type="InterPro" id="IPR018485">
    <property type="entry name" value="FGGY_C"/>
</dbReference>
<evidence type="ECO:0000256" key="9">
    <source>
        <dbReference type="RuleBase" id="RU003733"/>
    </source>
</evidence>